<evidence type="ECO:0000313" key="3">
    <source>
        <dbReference type="EMBL" id="ESA22156.1"/>
    </source>
</evidence>
<dbReference type="HOGENOM" id="CLU_387392_0_0_1"/>
<feature type="compositionally biased region" description="Basic residues" evidence="2">
    <location>
        <begin position="476"/>
        <end position="493"/>
    </location>
</feature>
<reference evidence="3" key="1">
    <citation type="submission" date="2013-07" db="EMBL/GenBank/DDBJ databases">
        <title>The genome of an arbuscular mycorrhizal fungus provides insights into the evolution of the oldest plant symbiosis.</title>
        <authorList>
            <consortium name="DOE Joint Genome Institute"/>
            <person name="Tisserant E."/>
            <person name="Malbreil M."/>
            <person name="Kuo A."/>
            <person name="Kohler A."/>
            <person name="Symeonidi A."/>
            <person name="Balestrini R."/>
            <person name="Charron P."/>
            <person name="Duensing N."/>
            <person name="Frei-dit-Frey N."/>
            <person name="Gianinazzi-Pearson V."/>
            <person name="Gilbert B."/>
            <person name="Handa Y."/>
            <person name="Hijri M."/>
            <person name="Kaul R."/>
            <person name="Kawaguchi M."/>
            <person name="Krajinski F."/>
            <person name="Lammers P."/>
            <person name="Lapierre D."/>
            <person name="Masclaux F.G."/>
            <person name="Murat C."/>
            <person name="Morin E."/>
            <person name="Ndikumana S."/>
            <person name="Pagni M."/>
            <person name="Petitpierre D."/>
            <person name="Requena N."/>
            <person name="Rosikiewicz P."/>
            <person name="Riley R."/>
            <person name="Saito K."/>
            <person name="San Clemente H."/>
            <person name="Shapiro H."/>
            <person name="van Tuinen D."/>
            <person name="Becard G."/>
            <person name="Bonfante P."/>
            <person name="Paszkowski U."/>
            <person name="Shachar-Hill Y."/>
            <person name="Young J.P."/>
            <person name="Sanders I.R."/>
            <person name="Henrissat B."/>
            <person name="Rensing S.A."/>
            <person name="Grigoriev I.V."/>
            <person name="Corradi N."/>
            <person name="Roux C."/>
            <person name="Martin F."/>
        </authorList>
    </citation>
    <scope>NUCLEOTIDE SEQUENCE</scope>
    <source>
        <strain evidence="3">DAOM 197198</strain>
    </source>
</reference>
<evidence type="ECO:0000256" key="1">
    <source>
        <dbReference type="SAM" id="Coils"/>
    </source>
</evidence>
<gene>
    <name evidence="3" type="ORF">GLOINDRAFT_319232</name>
</gene>
<feature type="region of interest" description="Disordered" evidence="2">
    <location>
        <begin position="74"/>
        <end position="147"/>
    </location>
</feature>
<feature type="coiled-coil region" evidence="1">
    <location>
        <begin position="609"/>
        <end position="670"/>
    </location>
</feature>
<feature type="compositionally biased region" description="Basic residues" evidence="2">
    <location>
        <begin position="358"/>
        <end position="368"/>
    </location>
</feature>
<feature type="compositionally biased region" description="Acidic residues" evidence="2">
    <location>
        <begin position="203"/>
        <end position="216"/>
    </location>
</feature>
<feature type="region of interest" description="Disordered" evidence="2">
    <location>
        <begin position="335"/>
        <end position="499"/>
    </location>
</feature>
<feature type="compositionally biased region" description="Basic and acidic residues" evidence="2">
    <location>
        <begin position="234"/>
        <end position="253"/>
    </location>
</feature>
<organism evidence="3">
    <name type="scientific">Rhizophagus irregularis (strain DAOM 181602 / DAOM 197198 / MUCL 43194)</name>
    <name type="common">Arbuscular mycorrhizal fungus</name>
    <name type="synonym">Glomus intraradices</name>
    <dbReference type="NCBI Taxonomy" id="747089"/>
    <lineage>
        <taxon>Eukaryota</taxon>
        <taxon>Fungi</taxon>
        <taxon>Fungi incertae sedis</taxon>
        <taxon>Mucoromycota</taxon>
        <taxon>Glomeromycotina</taxon>
        <taxon>Glomeromycetes</taxon>
        <taxon>Glomerales</taxon>
        <taxon>Glomeraceae</taxon>
        <taxon>Rhizophagus</taxon>
    </lineage>
</organism>
<feature type="compositionally biased region" description="Basic and acidic residues" evidence="2">
    <location>
        <begin position="335"/>
        <end position="357"/>
    </location>
</feature>
<evidence type="ECO:0000256" key="2">
    <source>
        <dbReference type="SAM" id="MobiDB-lite"/>
    </source>
</evidence>
<feature type="compositionally biased region" description="Basic residues" evidence="2">
    <location>
        <begin position="254"/>
        <end position="264"/>
    </location>
</feature>
<protein>
    <submittedName>
        <fullName evidence="3">Uncharacterized protein</fullName>
    </submittedName>
</protein>
<feature type="compositionally biased region" description="Acidic residues" evidence="2">
    <location>
        <begin position="224"/>
        <end position="233"/>
    </location>
</feature>
<feature type="compositionally biased region" description="Polar residues" evidence="2">
    <location>
        <begin position="445"/>
        <end position="454"/>
    </location>
</feature>
<feature type="compositionally biased region" description="Basic and acidic residues" evidence="2">
    <location>
        <begin position="457"/>
        <end position="468"/>
    </location>
</feature>
<accession>U9V2Q3</accession>
<feature type="region of interest" description="Disordered" evidence="2">
    <location>
        <begin position="200"/>
        <end position="275"/>
    </location>
</feature>
<name>U9V2Q3_RHIID</name>
<dbReference type="VEuPathDB" id="FungiDB:RhiirFUN_001736"/>
<proteinExistence type="predicted"/>
<dbReference type="AlphaFoldDB" id="U9V2Q3"/>
<sequence>MDFFARQPFDLRLFFSSRVISEFILQITRETELVPKGLELTISNLPEKYKDRILERRRTHGTRRTTFRDFKITLPPRPAEQPRTPEQILQRPENVFDNNFSTSKSVSSKRKSVHDDDDDEEYEQLGTPTPKMKNNDRSRSSQMSLGSPMEIDYSINVGNIEVLISKGKYNDDEERSVTILDEVDIPEKFSEEQLDIFMGEGNEGNEVDDRDEEEVNVQDKSSEEQLDIDMDDVEVVKSSDEQEQVTEEKELSQNKRRSSRRKSKNEREIVNDKDKIPARSSKMHIGLINMEIQIFFFNYTEKDMEDKSSEEQIVETTEDTEKVIEINTVMNEVVPDKSFEEQEKVTEINEEASEKNQNKRRSTRRKNIVKRDIVKNKDKISAKSPEQIDTVMDDVIPDKSSDEKEEEEEQNAGTAEEANEINQSRKRRTRRRNEVGREIVKNKGKTSAKSSKQIDITMDKVVPDKSSDDVTGISQNKKRPTRHKKTVKNKGKPTVKSPEISDTVMDEDIPEDASVILPEDQNVAEESINQPSEETMDLEEAFEEQTAINQSRKKSSRLKIKCHKIGSSTIQDKDGNIVKKTSAAKLNELDIIGDAINDTIIEFLFVEKMLDVQRERDKVRKELANERRIFVNEEQERKKLEQAHNFLTDLETLREAVDAEDNMQEDQEDEGILDGFKGLLVSVTSRKGRFDALCRFNMLLEMCEKIVRQATDT</sequence>
<keyword evidence="1" id="KW-0175">Coiled coil</keyword>
<feature type="compositionally biased region" description="Basic and acidic residues" evidence="2">
    <location>
        <begin position="369"/>
        <end position="381"/>
    </location>
</feature>
<dbReference type="EMBL" id="KI275811">
    <property type="protein sequence ID" value="ESA22156.1"/>
    <property type="molecule type" value="Genomic_DNA"/>
</dbReference>
<feature type="compositionally biased region" description="Basic and acidic residues" evidence="2">
    <location>
        <begin position="265"/>
        <end position="275"/>
    </location>
</feature>
<dbReference type="eggNOG" id="ENOG502SXVY">
    <property type="taxonomic scope" value="Eukaryota"/>
</dbReference>
<feature type="compositionally biased region" description="Basic and acidic residues" evidence="2">
    <location>
        <begin position="432"/>
        <end position="441"/>
    </location>
</feature>